<evidence type="ECO:0000313" key="3">
    <source>
        <dbReference type="Proteomes" id="UP001235760"/>
    </source>
</evidence>
<proteinExistence type="predicted"/>
<sequence length="167" mass="17935">MANLHDLFGVAYPGLRHAHIGLVMTSGSLFALRWLATLAGARWPMAATWRHTSMVIDSLLLLAGATLWTGLGLNPLAQHWLGAKLLLLVAYIVLGTVALKRGRGWMARALCGIAALALLVTMYTVARRHDPAGWLRDVIGHTAVATTLAQSSTLPGVRPLMKRRSAG</sequence>
<feature type="transmembrane region" description="Helical" evidence="1">
    <location>
        <begin position="53"/>
        <end position="73"/>
    </location>
</feature>
<feature type="transmembrane region" description="Helical" evidence="1">
    <location>
        <begin position="79"/>
        <end position="99"/>
    </location>
</feature>
<evidence type="ECO:0000313" key="2">
    <source>
        <dbReference type="EMBL" id="MDP4300478.1"/>
    </source>
</evidence>
<gene>
    <name evidence="2" type="ORF">Q8X39_07505</name>
</gene>
<dbReference type="InterPro" id="IPR007360">
    <property type="entry name" value="SirB"/>
</dbReference>
<protein>
    <submittedName>
        <fullName evidence="2">SirB2 family protein</fullName>
    </submittedName>
</protein>
<keyword evidence="1" id="KW-1133">Transmembrane helix</keyword>
<dbReference type="Pfam" id="PF04247">
    <property type="entry name" value="SirB"/>
    <property type="match status" value="1"/>
</dbReference>
<name>A0ABT9G1W5_LEPDI</name>
<keyword evidence="1" id="KW-0812">Transmembrane</keyword>
<keyword evidence="1" id="KW-0472">Membrane</keyword>
<reference evidence="2 3" key="1">
    <citation type="submission" date="2023-08" db="EMBL/GenBank/DDBJ databases">
        <authorList>
            <person name="Roldan D.M."/>
            <person name="Menes R.J."/>
        </authorList>
    </citation>
    <scope>NUCLEOTIDE SEQUENCE [LARGE SCALE GENOMIC DNA]</scope>
    <source>
        <strain evidence="2 3">CCM 2812</strain>
    </source>
</reference>
<dbReference type="RefSeq" id="WP_305749029.1">
    <property type="nucleotide sequence ID" value="NZ_JAUZEE010000003.1"/>
</dbReference>
<dbReference type="EMBL" id="JAUZEE010000003">
    <property type="protein sequence ID" value="MDP4300478.1"/>
    <property type="molecule type" value="Genomic_DNA"/>
</dbReference>
<accession>A0ABT9G1W5</accession>
<feature type="transmembrane region" description="Helical" evidence="1">
    <location>
        <begin position="106"/>
        <end position="126"/>
    </location>
</feature>
<organism evidence="2 3">
    <name type="scientific">Leptothrix discophora</name>
    <dbReference type="NCBI Taxonomy" id="89"/>
    <lineage>
        <taxon>Bacteria</taxon>
        <taxon>Pseudomonadati</taxon>
        <taxon>Pseudomonadota</taxon>
        <taxon>Betaproteobacteria</taxon>
        <taxon>Burkholderiales</taxon>
        <taxon>Sphaerotilaceae</taxon>
        <taxon>Leptothrix</taxon>
    </lineage>
</organism>
<comment type="caution">
    <text evidence="2">The sequence shown here is derived from an EMBL/GenBank/DDBJ whole genome shotgun (WGS) entry which is preliminary data.</text>
</comment>
<dbReference type="PANTHER" id="PTHR39594:SF1">
    <property type="entry name" value="PROTEIN YCHQ"/>
    <property type="match status" value="1"/>
</dbReference>
<dbReference type="Proteomes" id="UP001235760">
    <property type="component" value="Unassembled WGS sequence"/>
</dbReference>
<dbReference type="PANTHER" id="PTHR39594">
    <property type="entry name" value="PROTEIN YCHQ"/>
    <property type="match status" value="1"/>
</dbReference>
<feature type="transmembrane region" description="Helical" evidence="1">
    <location>
        <begin position="20"/>
        <end position="41"/>
    </location>
</feature>
<keyword evidence="3" id="KW-1185">Reference proteome</keyword>
<evidence type="ECO:0000256" key="1">
    <source>
        <dbReference type="SAM" id="Phobius"/>
    </source>
</evidence>